<proteinExistence type="predicted"/>
<gene>
    <name evidence="3" type="ORF">D7318_06820</name>
    <name evidence="2" type="ORF">D7319_03660</name>
</gene>
<reference evidence="4 5" key="1">
    <citation type="submission" date="2018-09" db="EMBL/GenBank/DDBJ databases">
        <title>Streptomyces sp. nov. DS1-2, an endophytic actinomycete isolated from roots of Dendrobium scabrilingue.</title>
        <authorList>
            <person name="Kuncharoen N."/>
            <person name="Kudo T."/>
            <person name="Ohkuma M."/>
            <person name="Yuki M."/>
            <person name="Tanasupawat S."/>
        </authorList>
    </citation>
    <scope>NUCLEOTIDE SEQUENCE [LARGE SCALE GENOMIC DNA]</scope>
    <source>
        <strain evidence="2 5">AZ1-7</strain>
        <strain evidence="3 4">DS1-2</strain>
    </source>
</reference>
<keyword evidence="1" id="KW-0812">Transmembrane</keyword>
<feature type="transmembrane region" description="Helical" evidence="1">
    <location>
        <begin position="52"/>
        <end position="73"/>
    </location>
</feature>
<accession>A0A3A9WFC7</accession>
<protein>
    <submittedName>
        <fullName evidence="2">Uncharacterized protein</fullName>
    </submittedName>
</protein>
<dbReference type="Proteomes" id="UP000268652">
    <property type="component" value="Unassembled WGS sequence"/>
</dbReference>
<evidence type="ECO:0000313" key="2">
    <source>
        <dbReference type="EMBL" id="RKN12011.1"/>
    </source>
</evidence>
<comment type="caution">
    <text evidence="2">The sequence shown here is derived from an EMBL/GenBank/DDBJ whole genome shotgun (WGS) entry which is preliminary data.</text>
</comment>
<keyword evidence="1" id="KW-0472">Membrane</keyword>
<dbReference type="EMBL" id="RBDX01000002">
    <property type="protein sequence ID" value="RKN12011.1"/>
    <property type="molecule type" value="Genomic_DNA"/>
</dbReference>
<dbReference type="EMBL" id="RBDY01000003">
    <property type="protein sequence ID" value="RKN25938.1"/>
    <property type="molecule type" value="Genomic_DNA"/>
</dbReference>
<sequence length="105" mass="10587">MVPEAAERCGVPLERATGLSGVVERLAATIGPAAGGGLVAWLGPLAGLTVNAASFALGWLIVAVTLPAGMGAVPGGRSKGRATGRGSGRGWRFSGATGRCWRWSW</sequence>
<name>A0A3A9WFC7_9ACTN</name>
<evidence type="ECO:0000313" key="4">
    <source>
        <dbReference type="Proteomes" id="UP000268652"/>
    </source>
</evidence>
<keyword evidence="4" id="KW-1185">Reference proteome</keyword>
<keyword evidence="1" id="KW-1133">Transmembrane helix</keyword>
<evidence type="ECO:0000313" key="3">
    <source>
        <dbReference type="EMBL" id="RKN25938.1"/>
    </source>
</evidence>
<dbReference type="AlphaFoldDB" id="A0A3A9WFC7"/>
<dbReference type="Proteomes" id="UP000275024">
    <property type="component" value="Unassembled WGS sequence"/>
</dbReference>
<evidence type="ECO:0000256" key="1">
    <source>
        <dbReference type="SAM" id="Phobius"/>
    </source>
</evidence>
<evidence type="ECO:0000313" key="5">
    <source>
        <dbReference type="Proteomes" id="UP000275024"/>
    </source>
</evidence>
<organism evidence="2 5">
    <name type="scientific">Streptomyces radicis</name>
    <dbReference type="NCBI Taxonomy" id="1750517"/>
    <lineage>
        <taxon>Bacteria</taxon>
        <taxon>Bacillati</taxon>
        <taxon>Actinomycetota</taxon>
        <taxon>Actinomycetes</taxon>
        <taxon>Kitasatosporales</taxon>
        <taxon>Streptomycetaceae</taxon>
        <taxon>Streptomyces</taxon>
    </lineage>
</organism>